<evidence type="ECO:0000313" key="1">
    <source>
        <dbReference type="EMBL" id="EHP69392.1"/>
    </source>
</evidence>
<dbReference type="eggNOG" id="arCOG05127">
    <property type="taxonomic scope" value="Archaea"/>
</dbReference>
<reference evidence="1 2" key="1">
    <citation type="submission" date="2012-01" db="EMBL/GenBank/DDBJ databases">
        <title>Improved High-Quality Draft sequence of Metallosphaera yellowstonensis MK1.</title>
        <authorList>
            <consortium name="US DOE Joint Genome Institute"/>
            <person name="Lucas S."/>
            <person name="Han J."/>
            <person name="Cheng J.-F."/>
            <person name="Goodwin L."/>
            <person name="Pitluck S."/>
            <person name="Peters L."/>
            <person name="Teshima H."/>
            <person name="Detter J.C."/>
            <person name="Han C."/>
            <person name="Tapia R."/>
            <person name="Land M."/>
            <person name="Hauser L."/>
            <person name="Kyrpides N."/>
            <person name="Kozubal M."/>
            <person name="Macur R.E."/>
            <person name="Jay Z."/>
            <person name="Inskeep W."/>
            <person name="Woyke T."/>
        </authorList>
    </citation>
    <scope>NUCLEOTIDE SEQUENCE [LARGE SCALE GENOMIC DNA]</scope>
    <source>
        <strain evidence="1 2">MK1</strain>
    </source>
</reference>
<dbReference type="STRING" id="671065.MetMK1DRAFT_00021450"/>
<dbReference type="RefSeq" id="WP_009073406.1">
    <property type="nucleotide sequence ID" value="NZ_JH597768.1"/>
</dbReference>
<dbReference type="AlphaFoldDB" id="H2C6G5"/>
<proteinExistence type="predicted"/>
<evidence type="ECO:0000313" key="2">
    <source>
        <dbReference type="Proteomes" id="UP000003980"/>
    </source>
</evidence>
<dbReference type="HOGENOM" id="CLU_104927_0_0_2"/>
<protein>
    <submittedName>
        <fullName evidence="1">Uncharacterized protein</fullName>
    </submittedName>
</protein>
<dbReference type="Pfam" id="PF19027">
    <property type="entry name" value="DUF5752"/>
    <property type="match status" value="1"/>
</dbReference>
<gene>
    <name evidence="1" type="ORF">MetMK1DRAFT_00021450</name>
</gene>
<name>H2C6G5_9CREN</name>
<dbReference type="EMBL" id="JH597768">
    <property type="protein sequence ID" value="EHP69392.1"/>
    <property type="molecule type" value="Genomic_DNA"/>
</dbReference>
<organism evidence="1 2">
    <name type="scientific">Metallosphaera yellowstonensis MK1</name>
    <dbReference type="NCBI Taxonomy" id="671065"/>
    <lineage>
        <taxon>Archaea</taxon>
        <taxon>Thermoproteota</taxon>
        <taxon>Thermoprotei</taxon>
        <taxon>Sulfolobales</taxon>
        <taxon>Sulfolobaceae</taxon>
        <taxon>Metallosphaera</taxon>
    </lineage>
</organism>
<keyword evidence="2" id="KW-1185">Reference proteome</keyword>
<dbReference type="InterPro" id="IPR044036">
    <property type="entry name" value="DUF5752"/>
</dbReference>
<sequence length="220" mass="25511">MVMSLLDSRAKHPFEFQAAYYPPIYAGIKAHTLGELMEGIKRVDGYSIFYHVFHPVFSSHVVPYDLHNDFAVWIRDELHDNSLAYLVSDVEGREPRTVEQVRESLLEVLRRGSPELKGGKPFLFLTCRPVVYDTGRRAWTLGEFIDILSEISMRSVVYHLVFGRAMGYSPRNDFSSWLLQEFNAVSLADRISSIDPQTYVEEERLREDLLDAIEEEIYRD</sequence>
<dbReference type="Proteomes" id="UP000003980">
    <property type="component" value="Unassembled WGS sequence"/>
</dbReference>
<accession>H2C6G5</accession>